<keyword evidence="18" id="KW-1185">Reference proteome</keyword>
<dbReference type="CDD" id="cd00833">
    <property type="entry name" value="PKS"/>
    <property type="match status" value="4"/>
</dbReference>
<feature type="region of interest" description="Disordered" evidence="13">
    <location>
        <begin position="3238"/>
        <end position="3273"/>
    </location>
</feature>
<evidence type="ECO:0000259" key="14">
    <source>
        <dbReference type="PROSITE" id="PS50075"/>
    </source>
</evidence>
<sequence length="5786" mass="629953">MSISKADILERVRSRQLTPEEGLKLYLELDRRPREGAYPAADTRAETPSVPVREAAADSAGIAVIGMSGRIPGARNLQEMWTFLSEGRDAVGELPGSRRHLEEPGAGSSGRWGAFLDDIDCFDPLFFEISPKEAEQMDPQQRLLLQESWKAFEDAGYPAESLSSKSCCVFIGCTQGDYLSETGIRDINPHSLTGRSVSAMAARISYFLNLRGPSVAVNTACSSSLTALVMACDMLRSGRAEMGLVGGISLMSTGTAHATMHQVGMIFPEGKCRSFDQDARGIVPGEAVGVVVLKRLADALRDGDPVYGVIRGYGINHDGRTNGLTAPSGPAQTALLLEVYERFRIDPNTIGYIEAHGTGTQLGDPIEVHALSDAFARYRVAAQRCALGSIKTNIGHTLEAAGLMGLFKVLLCLERQKLVPSLHFRKANEHIAFAGSPFYVNTRLKDWPRIDGQPLRAGVSAFGMSGTNAHVVVEEAPPRKPSVSAAPSFYLIVLSAKTPEALARRADDLWQWVRDHGREPSFSLADVAYTLQAGRSHFAYREALVVRDAEELLAGLPDLKARAAAAAETVGLPDEVFKRLKKQAEDSLHRLAGTKGDVLLEVQAFEDLADCYRQGVPLDWPRLYPAGAPQRISLPGYPFAEQRYWLRRVPKTGALEDFPAAEAVARIHPLLHENTSDLSAQRYTSRFSGDEFFLADHLVETEGQGPQKVLPGVVYLEMARAAVLAARGRAPDAGASLLFTDFAWMRPLRVERPREVHVRVFEEADARLYFEIYTRSDPAEAGKDTLTVHAEGRARIPEPAETETPATLDISRLQRQMPRELTAEACYRRIRSEGVRHGERLQGIRHIALGEGQALAGLTLPAAMRGQDARYGLHPSLMDAAIQSAIGLVMGGEGEALRGAAQPSLPFALERLEILGRCEDEMWAWMRYAPGSSPSDPVQKLDVELCDRHGNVRVRIRGLSSRPIGGRPAEAAQPEPRHDAAAAFPLHALMPVWNAVPDDEHAGLTADYDRRPWVIGATPEQMRAIRERYRSAAELAISPADSIERIAGQFPPEAIEHLVWIAPAGTPAEAAPDKWQPDESMIRAQERGVRFLFRIVKALLAAGYGERELDWTVLTFRTQDVTPRDITDPTHAGIHGLAGSLAKEYPHWTVRLLDLDSESAADWPLQTLFAVPAEPGGRALAYRASRAADAGRGPEWFRQALIRVHPLQAAAEASSRYRHGGVYVVIGGAGGIGEVWSRYMIERYRAKIVWIGRREKDEAIERQLAALPEPAAVSYFAADARDFEALENAFREIKALHPRIHGVVHSAIVLNDLSLGRMDERRFLDSLSAKVDVSVCLARVFRKEPLDFVLFFSSMQAFARAPGQSNYAAGCTFEDAFALKLARQWPYTFSNGSSYHKPVVKLINWGYWGSIGIVNDTAYRARRRDAGDGSIEPQEGMDILERFMASPFRQLAPFKALTAGVVADACGTEDVTAYPPAIPAVLEQAHQRFCAERARLPHARVEWRRLEEESHNPVLDALLLRLLDATLRSLGLRYGERPLPRYFRRWLEESLRLLDAGQGQGGPAATPERLWEEWDAAKAGWMANPNLRATVVLVETCMRALPDILTGKLAATDVMFPNSSMALVEGIYRGNVVSDYFQQALADFLVTAIEERLRESAAVGKPAPKLRILEIGAGTGGTTATILPRLRPFARTIEEYCYTDISKAFLLHAREHYAAEHPFLSTRIFNVEKPLAEQSGEDAGIAPDRYDFVIAANVLHATRDIRSTLRNAKAALRTHGILLLNELSRHSVLSHLTFGLLEGWWLYRDAPLRIPGSPGLYPETWTEILGEEGFSPVCLPVEYAASLGLQIVAAQSDGIVRQARPRLDAPGVAVAAAAPHPEGDPGRAPAVVFSEAALREKSTAYLKERVARTLKMSPRQIDSSKPLEIYGIDSILVVQLANELRKDFKKISNTLFFEVRTLDALADHLLETQKDVLADVVGLKPAAPVEPAAPAGPLRESRPAVPALRPRFAARERPAAGTGGSAAERSGPNVFDVAVIGLSGRYPQARNVDELWERLRAGSSCIGEIPASRWDWKDYFAPRKGEPGKLYTRWGGFIDDVDRFDPLFFRISPREAEAMDPQERLFLQCAYEALQDAGYTPENFGRDRKTGVFVGVMNSSYRGKPAYFSIANRISHQFDFQGPSLAVDTACSASLTALHLALESLYSGTSKRAVVGGVNLILDPSHFTALTELGMLSAGPECRSFGAGADGFIAAEGIGAVILKPLAEAIEDRDNIYGVLKGSAINAGGRTNGYTVPNPLAQAALVSEALHRAGVSAAAVSYVEAHGTGTALGDPIEIKGLAKAFAESMPDHAGAGRRSCAIGSIKSNIGHCESAAGIAGLTKVLLQMKHGQLVPSLHSATANPAIEFADTPFTVQQDLSAWQRPRLAVDGALREFPRTAGLSSFGAGGANAHVIIEEYLPAGPEAPRRAAAAHPAVIPLSAGNGERLRIAAARLLEKVRGTPVEASTGGFNLANLSYTLQVGREAMEARLAFTAASMQEVEAKLEAFLTPGDDGDAAALAGIYLTPAGSGREALNVFRADEDGAALVETWIAKKKYPKLLELWVLGFDFDWSRLYDADTEPPHRISLPTYPFLAERYWYEERVRQPQASRAPAPAAPGIGFLVRWEAQAPVPASGEAAHRRVLIVCGGSSVRLEKAIADIHRDAEIMLVRLADETRRAAPGEWLCGIGDESGFATCLRDAGDIDALYFLALDDADPAALPLQDLAASPESNEIQLLRLIKYLAGHNTGPHAIDTYILTLGNYAIEGEAVRPQGAGLTGLAYAVAQGNSRFAVRNIDLSERDLKQPEALEYLVSTIVSEPPSSTGEAIKIRAGIRYRQAFHDLAWPQPALSPIRQRGVYLILGGSGTIGRVITRHLIGRYQARVVWLGRSAPDAAKVRAALEAFSGFAEPPVYIQADATRADAVRRAVERVKSDYSAIHGAIYSALEFDPENSVEKTTEAVFRRILEVKTQGSIHFYAALEQERLDFLCYFSSGQAYAFSGAAKHAAYASGISFSDALVQALRNRAAFPVGTINWGFWKASLEPGAAVRNFACLEDEEGCDCFEKFVFALQQRGPLSQVLCFRPTPQVLALMNYRPPEDAAAAPGVTAGADIGRRADVDAYIRDVVADSFSETLKAPQAKIDPNRAFADYGLDSILGVRFVNRLNERLNIRLNTAIIFEHSSLARLGNHLVRNYRDRIEARSGAPAAGSPAAGTIPRSAAVPAVQSRPSPVGRRAASPAPPDIAVIGMSGQFPGAAGVAEFWDNLIRGIDGVREYPESYLNQATHFSPVKQPGKSYCKWGGILSERNGFDPQFFNLSPREAHSMNPHQRLVMQEGWKALEDAGYDPTRLAGSKTSIFIGAEPAGYFHESFTGASDALIASRLSYHLNLAGPALVVNTGCSSSAVAIHLACESLRSGESDLALAGGVNACMNQEALVNLSAAEMLSPRGTCATFDASADGTVISEGIGLVVLKRLEDAIADGDAIDGVICGSGINQDGASNGITAPNGLAQERLIAAVYEKFGIDPADITYVEAHGTGTKLGDPVEANALVRAFAKLTGGQAYCAVGSAKSHIGHTSAAAGVIGLIKTLLSMRHGKLPGLLHFERLNPLIEFQGSPFYINAEAAPWPSRNGAPRTAAINSFGHSGTNAHLVVREYISSAPPGETLEKPRLVPLSARTENSLRELVQDYVAFFARREDGSPAPAATLEEIAYTLQTGREAMRHRLVFAANTVSELARKMAAYLGGQTVAGCWQGIAQARDGGDGALPGMNEPLEKLAEGWCRGQDIDWAADYAGRTVRRAHLPTYRFANKEYGPKPQSARPNPPVLPDRNRLRAQLRERKSDLENAAMEALLFDLLWASLRAVGILDRVDGLERAGSNPDTDFGRHRTFPAFYRRWLDESMELLVERGYLERRAGKLYSPEKAVAGLDTLWERWDQEKPRWLDNPYQRAQAELVEACVRALPRILTGQKLATDIMFPDGGMALVEGVYQNNPVSDYFNTVLGEALVAAVQARLRADAGAKIRILEIGAGTGGTTRGLLKQLAPFGDAIADYCYTDLSKAFLNHAKRHYAPGNAYLSTRILDIDKPLGEQGVAVGHFDFAVATNVLHATGNIRRTLRHARSALRPGGRLLINEMSGKSLFVHLTFGLLEGWWLYDDPELRIPGIPGLYPEVWARVLAEAGFASVSFPAEEDHGFGQQIIVAENGGEMALPEPASAAGGAMDGQGPHDFVTQVLTEELADALQMDIGDIAPDQAFADYGLDSLLGINFIRMVNRRLGLDLETVAIFDYNSVRRLSGYIIETYRDKLSASVACPASAGKTPEDTAKRSGETGSGKASPVNTAGPSVRNHGWTATADDHRFAREPIAIVGMSGRFAQSPDLEALWNHLAAGKDLVRKASRWNLSEFFPRGLAEDPNFCTDGGFMDDIDRFDPLFFKISGTEATYMDPQQRLFLETAWSALEDAGYAVDGADGKQYGVFLGYGGSDYAHLFDTKTAPAQAFWGNSASIIPARIAYYLNIKGPAVTVDTACSGSLVAIHMACQTLWTREIDLALAGAVSVMCTPGFYRTGTRAGMLSPSGRCRSFDAKADGFIPGEGVGVVTLKRLSDALADGDAIHGVIRGIGVNQDGSTNGITAPSAKSQERLERQVYDRFRIDPAGIRMVEAHGTGTQLGDPIEVTALTRAFRAYTDKAGYCALGSIKSNIGHAGPAAGIAGLFKILLAMRHGKIPASLHFEQVNPEIRFEGSPFYVNTRLQDWNPAPGDVRRAALSSFGFSGTNAHLVIEEAPAAGRRHDEKPAWLIALSARSRDQLVRRAEDLLEFCARAESPGKPPDLGNLSYTLLVKRKHWNHRWSCVAASLEDLVGMLGQWLNSQRVRGVHLGAVQDERIGEQSSLKRHGDECLDRCLESGSADGYTANLETVADLYVQGYVPDFRRLFSEGHQTLSLPTYPFAREKYWVEPASEQARSRFVAEPPANSAATPDMLAAVQEAAAKEASPPAKNWFFVREEWVDSPLAEALDWKARLGRFAGKVIWAVYTNPRDRDAFARLLSQLQAAAGLSPPLSVQLIHAHEIGPDLRQPIPEIVLFLGPSNDLDPMEQSSAGDIAAVYRLSRFLMRRAWEEPVRIYYLYACASAAPRLDCEALSGLLGTAMMENPNHAWTSIGRYDGEPEPTGLQLLVREWLADGHAAIAGGQGGRESAGGARIFHSRTFPRVRYRRSNRQIGRRVQASFDDAAPPVFRPRKTYLVAGGLGLIGEELCTELARRYRATLVILSRRAYDPQRQAQCETLRALGAEVHYHSVDVTDRSALRGIYAEIKRRLGPIHGVFHLANTVEGGLIAGLDWESFRQMGDVKTRGTLYLDELTADEPLEFFILFSSIVAFGIRGSAGYSYACAFLNRFAAYRNRLKDAGKRAGHTVSLCWGPWTSDPVHAGADKDRRRKIDADGFDLIPIGAAFPLLDRCPAQGLDAIGIWAVRDPVSVCRHMDVETDRRPAETPADPAGKHREAKGLVWEARVSAWEREIREGRPLSAETLAEAIDLGEIESLEPDLIRRIHRLLFQDGDAPPRVEPADEPSTPAEAPRPPAEEILSLQTSPEAEETDEGRRAQFKETPNKSSPSGRGLGEGLLLTRPKITFALSLSKGTRLGASTSSAGTESIGSLRAGLIDQSVAQAASPSWRLDQSFLKTIIREVASDLLKVQDMDEREAFQNYGMDSVFGVQLAIRLEKRLGREIQPRWLIDFPSIRALSEHLQELEAVADAE</sequence>
<keyword evidence="7" id="KW-0597">Phosphoprotein</keyword>
<dbReference type="EMBL" id="AP017928">
    <property type="protein sequence ID" value="BBA33896.1"/>
    <property type="molecule type" value="Genomic_DNA"/>
</dbReference>
<dbReference type="InterPro" id="IPR020841">
    <property type="entry name" value="PKS_Beta-ketoAc_synthase_dom"/>
</dbReference>
<dbReference type="Pfam" id="PF02801">
    <property type="entry name" value="Ketoacyl-synt_C"/>
    <property type="match status" value="4"/>
</dbReference>
<protein>
    <recommendedName>
        <fullName evidence="19">Polyketide synthase</fullName>
    </recommendedName>
</protein>
<reference evidence="17 18" key="1">
    <citation type="submission" date="2016-12" db="EMBL/GenBank/DDBJ databases">
        <title>Genome sequencing of Methylocaldum marinum.</title>
        <authorList>
            <person name="Takeuchi M."/>
            <person name="Kamagata Y."/>
            <person name="Hiraoka S."/>
            <person name="Oshima K."/>
            <person name="Hattori M."/>
            <person name="Iwasaki W."/>
        </authorList>
    </citation>
    <scope>NUCLEOTIDE SEQUENCE [LARGE SCALE GENOMIC DNA]</scope>
    <source>
        <strain evidence="17 18">S8</strain>
    </source>
</reference>
<dbReference type="SMART" id="SM00822">
    <property type="entry name" value="PKS_KR"/>
    <property type="match status" value="3"/>
</dbReference>
<evidence type="ECO:0008006" key="19">
    <source>
        <dbReference type="Google" id="ProtNLM"/>
    </source>
</evidence>
<evidence type="ECO:0000256" key="5">
    <source>
        <dbReference type="ARBA" id="ARBA00022450"/>
    </source>
</evidence>
<feature type="compositionally biased region" description="Basic and acidic residues" evidence="13">
    <location>
        <begin position="4351"/>
        <end position="4360"/>
    </location>
</feature>
<dbReference type="UniPathway" id="UPA00094"/>
<comment type="similarity">
    <text evidence="4">Belongs to the short-chain dehydrogenases/reductases (SDR) family.</text>
</comment>
<dbReference type="Gene3D" id="1.10.1200.10">
    <property type="entry name" value="ACP-like"/>
    <property type="match status" value="4"/>
</dbReference>
<keyword evidence="10" id="KW-0511">Multifunctional enzyme</keyword>
<dbReference type="KEGG" id="mmai:sS8_1942"/>
<dbReference type="InterPro" id="IPR018201">
    <property type="entry name" value="Ketoacyl_synth_AS"/>
</dbReference>
<feature type="domain" description="PKS/mFAS DH" evidence="16">
    <location>
        <begin position="668"/>
        <end position="970"/>
    </location>
</feature>
<dbReference type="GO" id="GO:0004312">
    <property type="term" value="F:fatty acid synthase activity"/>
    <property type="evidence" value="ECO:0007669"/>
    <property type="project" value="TreeGrafter"/>
</dbReference>
<dbReference type="SMART" id="SM01294">
    <property type="entry name" value="PKS_PP_betabranch"/>
    <property type="match status" value="2"/>
</dbReference>
<evidence type="ECO:0000256" key="1">
    <source>
        <dbReference type="ARBA" id="ARBA00004496"/>
    </source>
</evidence>
<evidence type="ECO:0000313" key="17">
    <source>
        <dbReference type="EMBL" id="BBA33896.1"/>
    </source>
</evidence>
<feature type="domain" description="Carrier" evidence="14">
    <location>
        <begin position="4257"/>
        <end position="4334"/>
    </location>
</feature>
<evidence type="ECO:0000256" key="10">
    <source>
        <dbReference type="ARBA" id="ARBA00023268"/>
    </source>
</evidence>
<feature type="active site" description="Proton donor; for dehydratase activity" evidence="12">
    <location>
        <position position="879"/>
    </location>
</feature>
<name>A0A250KQU1_9GAMM</name>
<feature type="domain" description="Carrier" evidence="14">
    <location>
        <begin position="5704"/>
        <end position="5780"/>
    </location>
</feature>
<comment type="pathway">
    <text evidence="2">Antibiotic biosynthesis.</text>
</comment>
<comment type="pathway">
    <text evidence="3">Lipid metabolism; fatty acid biosynthesis.</text>
</comment>
<dbReference type="SUPFAM" id="SSF53901">
    <property type="entry name" value="Thiolase-like"/>
    <property type="match status" value="4"/>
</dbReference>
<dbReference type="InterPro" id="IPR014030">
    <property type="entry name" value="Ketoacyl_synth_N"/>
</dbReference>
<dbReference type="InterPro" id="IPR020807">
    <property type="entry name" value="PKS_DH"/>
</dbReference>
<evidence type="ECO:0000259" key="16">
    <source>
        <dbReference type="PROSITE" id="PS52019"/>
    </source>
</evidence>
<dbReference type="SMART" id="SM00826">
    <property type="entry name" value="PKS_DH"/>
    <property type="match status" value="1"/>
</dbReference>
<dbReference type="InterPro" id="IPR049551">
    <property type="entry name" value="PKS_DH_C"/>
</dbReference>
<feature type="region of interest" description="Disordered" evidence="13">
    <location>
        <begin position="4345"/>
        <end position="4380"/>
    </location>
</feature>
<feature type="domain" description="Ketosynthase family 3 (KS3)" evidence="15">
    <location>
        <begin position="2030"/>
        <end position="2454"/>
    </location>
</feature>
<dbReference type="Pfam" id="PF08242">
    <property type="entry name" value="Methyltransf_12"/>
    <property type="match status" value="2"/>
</dbReference>
<dbReference type="Proteomes" id="UP000266313">
    <property type="component" value="Chromosome"/>
</dbReference>
<dbReference type="InterPro" id="IPR057326">
    <property type="entry name" value="KR_dom"/>
</dbReference>
<proteinExistence type="inferred from homology"/>
<dbReference type="FunFam" id="3.40.47.10:FF:000019">
    <property type="entry name" value="Polyketide synthase type I"/>
    <property type="match status" value="4"/>
</dbReference>
<dbReference type="InterPro" id="IPR014031">
    <property type="entry name" value="Ketoacyl_synth_C"/>
</dbReference>
<feature type="compositionally biased region" description="Low complexity" evidence="13">
    <location>
        <begin position="3238"/>
        <end position="3249"/>
    </location>
</feature>
<evidence type="ECO:0000256" key="8">
    <source>
        <dbReference type="ARBA" id="ARBA00022679"/>
    </source>
</evidence>
<dbReference type="SMART" id="SM00825">
    <property type="entry name" value="PKS_KS"/>
    <property type="match status" value="4"/>
</dbReference>
<dbReference type="InterPro" id="IPR020806">
    <property type="entry name" value="PKS_PP-bd"/>
</dbReference>
<feature type="domain" description="Ketosynthase family 3 (KS3)" evidence="15">
    <location>
        <begin position="3276"/>
        <end position="3689"/>
    </location>
</feature>
<keyword evidence="6" id="KW-0963">Cytoplasm</keyword>
<keyword evidence="5" id="KW-0596">Phosphopantetheine</keyword>
<evidence type="ECO:0000259" key="15">
    <source>
        <dbReference type="PROSITE" id="PS52004"/>
    </source>
</evidence>
<dbReference type="RefSeq" id="WP_170161019.1">
    <property type="nucleotide sequence ID" value="NZ_AP017928.1"/>
</dbReference>
<dbReference type="InterPro" id="IPR036736">
    <property type="entry name" value="ACP-like_sf"/>
</dbReference>
<evidence type="ECO:0000256" key="6">
    <source>
        <dbReference type="ARBA" id="ARBA00022490"/>
    </source>
</evidence>
<dbReference type="GO" id="GO:0071770">
    <property type="term" value="P:DIM/DIP cell wall layer assembly"/>
    <property type="evidence" value="ECO:0007669"/>
    <property type="project" value="TreeGrafter"/>
</dbReference>
<dbReference type="InterPro" id="IPR050091">
    <property type="entry name" value="PKS_NRPS_Biosynth_Enz"/>
</dbReference>
<dbReference type="Gene3D" id="3.10.129.110">
    <property type="entry name" value="Polyketide synthase dehydratase"/>
    <property type="match status" value="1"/>
</dbReference>
<evidence type="ECO:0000256" key="12">
    <source>
        <dbReference type="PROSITE-ProRule" id="PRU01363"/>
    </source>
</evidence>
<evidence type="ECO:0000256" key="2">
    <source>
        <dbReference type="ARBA" id="ARBA00004792"/>
    </source>
</evidence>
<feature type="region of interest" description="Disordered" evidence="13">
    <location>
        <begin position="5588"/>
        <end position="5651"/>
    </location>
</feature>
<comment type="subcellular location">
    <subcellularLocation>
        <location evidence="1">Cytoplasm</location>
    </subcellularLocation>
</comment>
<dbReference type="PROSITE" id="PS52004">
    <property type="entry name" value="KS3_2"/>
    <property type="match status" value="4"/>
</dbReference>
<feature type="active site" description="Proton acceptor; for dehydratase activity" evidence="12">
    <location>
        <position position="697"/>
    </location>
</feature>
<dbReference type="InterPro" id="IPR029063">
    <property type="entry name" value="SAM-dependent_MTases_sf"/>
</dbReference>
<comment type="function">
    <text evidence="11">Involved in production of the polyketide antibiotic thailandamide.</text>
</comment>
<dbReference type="Pfam" id="PF22336">
    <property type="entry name" value="RhiE-like_linker"/>
    <property type="match status" value="2"/>
</dbReference>
<feature type="domain" description="Ketosynthase family 3 (KS3)" evidence="15">
    <location>
        <begin position="4393"/>
        <end position="4813"/>
    </location>
</feature>
<dbReference type="PROSITE" id="PS50075">
    <property type="entry name" value="CARRIER"/>
    <property type="match status" value="4"/>
</dbReference>
<evidence type="ECO:0000313" key="18">
    <source>
        <dbReference type="Proteomes" id="UP000266313"/>
    </source>
</evidence>
<dbReference type="PROSITE" id="PS00606">
    <property type="entry name" value="KS3_1"/>
    <property type="match status" value="3"/>
</dbReference>
<dbReference type="Pfam" id="PF21089">
    <property type="entry name" value="PKS_DH_N"/>
    <property type="match status" value="1"/>
</dbReference>
<dbReference type="SUPFAM" id="SSF47336">
    <property type="entry name" value="ACP-like"/>
    <property type="match status" value="4"/>
</dbReference>
<dbReference type="InterPro" id="IPR049552">
    <property type="entry name" value="PKS_DH_N"/>
</dbReference>
<feature type="domain" description="Carrier" evidence="14">
    <location>
        <begin position="1896"/>
        <end position="1969"/>
    </location>
</feature>
<dbReference type="GO" id="GO:0031177">
    <property type="term" value="F:phosphopantetheine binding"/>
    <property type="evidence" value="ECO:0007669"/>
    <property type="project" value="InterPro"/>
</dbReference>
<dbReference type="InterPro" id="IPR054514">
    <property type="entry name" value="RhiE-like_linker"/>
</dbReference>
<dbReference type="Pfam" id="PF14765">
    <property type="entry name" value="PS-DH"/>
    <property type="match status" value="1"/>
</dbReference>
<keyword evidence="8" id="KW-0808">Transferase</keyword>
<dbReference type="Gene3D" id="3.40.50.150">
    <property type="entry name" value="Vaccinia Virus protein VP39"/>
    <property type="match status" value="2"/>
</dbReference>
<dbReference type="GO" id="GO:0006633">
    <property type="term" value="P:fatty acid biosynthetic process"/>
    <property type="evidence" value="ECO:0007669"/>
    <property type="project" value="UniProtKB-UniPathway"/>
</dbReference>
<accession>A0A250KQU1</accession>
<evidence type="ECO:0000256" key="7">
    <source>
        <dbReference type="ARBA" id="ARBA00022553"/>
    </source>
</evidence>
<dbReference type="GO" id="GO:0004315">
    <property type="term" value="F:3-oxoacyl-[acyl-carrier-protein] synthase activity"/>
    <property type="evidence" value="ECO:0007669"/>
    <property type="project" value="InterPro"/>
</dbReference>
<dbReference type="SMART" id="SM00823">
    <property type="entry name" value="PKS_PP"/>
    <property type="match status" value="4"/>
</dbReference>
<feature type="region of interest" description="C-terminal hotdog fold" evidence="12">
    <location>
        <begin position="818"/>
        <end position="970"/>
    </location>
</feature>
<dbReference type="CDD" id="cd02440">
    <property type="entry name" value="AdoMet_MTases"/>
    <property type="match status" value="1"/>
</dbReference>
<dbReference type="SUPFAM" id="SSF53335">
    <property type="entry name" value="S-adenosyl-L-methionine-dependent methyltransferases"/>
    <property type="match status" value="2"/>
</dbReference>
<evidence type="ECO:0000256" key="13">
    <source>
        <dbReference type="SAM" id="MobiDB-lite"/>
    </source>
</evidence>
<dbReference type="Pfam" id="PF22621">
    <property type="entry name" value="CurL-like_PKS_C"/>
    <property type="match status" value="2"/>
</dbReference>
<dbReference type="InterPro" id="IPR009081">
    <property type="entry name" value="PP-bd_ACP"/>
</dbReference>
<feature type="domain" description="Carrier" evidence="14">
    <location>
        <begin position="3152"/>
        <end position="3230"/>
    </location>
</feature>
<dbReference type="Gene3D" id="1.10.1240.100">
    <property type="match status" value="4"/>
</dbReference>
<dbReference type="InterPro" id="IPR013968">
    <property type="entry name" value="PKS_KR"/>
</dbReference>
<dbReference type="SUPFAM" id="SSF51735">
    <property type="entry name" value="NAD(P)-binding Rossmann-fold domains"/>
    <property type="match status" value="4"/>
</dbReference>
<dbReference type="PROSITE" id="PS52019">
    <property type="entry name" value="PKS_MFAS_DH"/>
    <property type="match status" value="1"/>
</dbReference>
<keyword evidence="9" id="KW-0677">Repeat</keyword>
<dbReference type="Gene3D" id="3.40.50.720">
    <property type="entry name" value="NAD(P)-binding Rossmann-like Domain"/>
    <property type="match status" value="3"/>
</dbReference>
<evidence type="ECO:0000256" key="11">
    <source>
        <dbReference type="ARBA" id="ARBA00054155"/>
    </source>
</evidence>
<feature type="compositionally biased region" description="Basic and acidic residues" evidence="13">
    <location>
        <begin position="5628"/>
        <end position="5638"/>
    </location>
</feature>
<dbReference type="InterPro" id="IPR036291">
    <property type="entry name" value="NAD(P)-bd_dom_sf"/>
</dbReference>
<dbReference type="GO" id="GO:0005737">
    <property type="term" value="C:cytoplasm"/>
    <property type="evidence" value="ECO:0007669"/>
    <property type="project" value="UniProtKB-SubCell"/>
</dbReference>
<dbReference type="PANTHER" id="PTHR43775">
    <property type="entry name" value="FATTY ACID SYNTHASE"/>
    <property type="match status" value="1"/>
</dbReference>
<feature type="domain" description="Ketosynthase family 3 (KS3)" evidence="15">
    <location>
        <begin position="59"/>
        <end position="475"/>
    </location>
</feature>
<dbReference type="InterPro" id="IPR049900">
    <property type="entry name" value="PKS_mFAS_DH"/>
</dbReference>
<dbReference type="GO" id="GO:0005886">
    <property type="term" value="C:plasma membrane"/>
    <property type="evidence" value="ECO:0007669"/>
    <property type="project" value="TreeGrafter"/>
</dbReference>
<dbReference type="Pfam" id="PF00109">
    <property type="entry name" value="ketoacyl-synt"/>
    <property type="match status" value="4"/>
</dbReference>
<dbReference type="Gene3D" id="3.40.47.10">
    <property type="match status" value="4"/>
</dbReference>
<dbReference type="InterPro" id="IPR016039">
    <property type="entry name" value="Thiolase-like"/>
</dbReference>
<dbReference type="CDD" id="cd08953">
    <property type="entry name" value="KR_2_SDR_x"/>
    <property type="match status" value="3"/>
</dbReference>
<evidence type="ECO:0000256" key="4">
    <source>
        <dbReference type="ARBA" id="ARBA00006484"/>
    </source>
</evidence>
<evidence type="ECO:0000256" key="9">
    <source>
        <dbReference type="ARBA" id="ARBA00022737"/>
    </source>
</evidence>
<feature type="region of interest" description="N-terminal hotdog fold" evidence="12">
    <location>
        <begin position="668"/>
        <end position="801"/>
    </location>
</feature>
<dbReference type="InterPro" id="IPR013217">
    <property type="entry name" value="Methyltransf_12"/>
</dbReference>
<gene>
    <name evidence="17" type="ORF">sS8_1942</name>
</gene>
<dbReference type="Pfam" id="PF08659">
    <property type="entry name" value="KR"/>
    <property type="match status" value="3"/>
</dbReference>
<dbReference type="InterPro" id="IPR042104">
    <property type="entry name" value="PKS_dehydratase_sf"/>
</dbReference>
<dbReference type="Pfam" id="PF00550">
    <property type="entry name" value="PP-binding"/>
    <property type="match status" value="4"/>
</dbReference>
<dbReference type="PANTHER" id="PTHR43775:SF37">
    <property type="entry name" value="SI:DKEY-61P9.11"/>
    <property type="match status" value="1"/>
</dbReference>
<organism evidence="17 18">
    <name type="scientific">Methylocaldum marinum</name>
    <dbReference type="NCBI Taxonomy" id="1432792"/>
    <lineage>
        <taxon>Bacteria</taxon>
        <taxon>Pseudomonadati</taxon>
        <taxon>Pseudomonadota</taxon>
        <taxon>Gammaproteobacteria</taxon>
        <taxon>Methylococcales</taxon>
        <taxon>Methylococcaceae</taxon>
        <taxon>Methylocaldum</taxon>
    </lineage>
</organism>
<evidence type="ECO:0000256" key="3">
    <source>
        <dbReference type="ARBA" id="ARBA00005194"/>
    </source>
</evidence>